<feature type="domain" description="Leucine-binding protein" evidence="4">
    <location>
        <begin position="35"/>
        <end position="376"/>
    </location>
</feature>
<dbReference type="Proteomes" id="UP000612808">
    <property type="component" value="Unassembled WGS sequence"/>
</dbReference>
<comment type="similarity">
    <text evidence="1">Belongs to the leucine-binding protein family.</text>
</comment>
<dbReference type="PANTHER" id="PTHR30483">
    <property type="entry name" value="LEUCINE-SPECIFIC-BINDING PROTEIN"/>
    <property type="match status" value="1"/>
</dbReference>
<dbReference type="AlphaFoldDB" id="A0A8J3NCC8"/>
<gene>
    <name evidence="5" type="ORF">Aru02nite_26390</name>
</gene>
<accession>A0A8J3NCC8</accession>
<evidence type="ECO:0000313" key="5">
    <source>
        <dbReference type="EMBL" id="GID11750.1"/>
    </source>
</evidence>
<keyword evidence="2 3" id="KW-0732">Signal</keyword>
<dbReference type="InterPro" id="IPR028082">
    <property type="entry name" value="Peripla_BP_I"/>
</dbReference>
<organism evidence="5 6">
    <name type="scientific">Actinocatenispora rupis</name>
    <dbReference type="NCBI Taxonomy" id="519421"/>
    <lineage>
        <taxon>Bacteria</taxon>
        <taxon>Bacillati</taxon>
        <taxon>Actinomycetota</taxon>
        <taxon>Actinomycetes</taxon>
        <taxon>Micromonosporales</taxon>
        <taxon>Micromonosporaceae</taxon>
        <taxon>Actinocatenispora</taxon>
    </lineage>
</organism>
<reference evidence="5" key="1">
    <citation type="submission" date="2021-01" db="EMBL/GenBank/DDBJ databases">
        <title>Whole genome shotgun sequence of Actinocatenispora rupis NBRC 107355.</title>
        <authorList>
            <person name="Komaki H."/>
            <person name="Tamura T."/>
        </authorList>
    </citation>
    <scope>NUCLEOTIDE SEQUENCE</scope>
    <source>
        <strain evidence="5">NBRC 107355</strain>
    </source>
</reference>
<dbReference type="PROSITE" id="PS51257">
    <property type="entry name" value="PROKAR_LIPOPROTEIN"/>
    <property type="match status" value="1"/>
</dbReference>
<feature type="chain" id="PRO_5039566001" evidence="3">
    <location>
        <begin position="22"/>
        <end position="393"/>
    </location>
</feature>
<dbReference type="CDD" id="cd06333">
    <property type="entry name" value="PBP1_ABC_RPA1789-like"/>
    <property type="match status" value="1"/>
</dbReference>
<dbReference type="PANTHER" id="PTHR30483:SF38">
    <property type="entry name" value="BLR7848 PROTEIN"/>
    <property type="match status" value="1"/>
</dbReference>
<dbReference type="SUPFAM" id="SSF53822">
    <property type="entry name" value="Periplasmic binding protein-like I"/>
    <property type="match status" value="1"/>
</dbReference>
<evidence type="ECO:0000256" key="2">
    <source>
        <dbReference type="ARBA" id="ARBA00022729"/>
    </source>
</evidence>
<name>A0A8J3NCC8_9ACTN</name>
<dbReference type="Pfam" id="PF13458">
    <property type="entry name" value="Peripla_BP_6"/>
    <property type="match status" value="1"/>
</dbReference>
<evidence type="ECO:0000256" key="1">
    <source>
        <dbReference type="ARBA" id="ARBA00010062"/>
    </source>
</evidence>
<dbReference type="InterPro" id="IPR051010">
    <property type="entry name" value="BCAA_transport"/>
</dbReference>
<dbReference type="RefSeq" id="WP_203657749.1">
    <property type="nucleotide sequence ID" value="NZ_BAAAZM010000005.1"/>
</dbReference>
<feature type="signal peptide" evidence="3">
    <location>
        <begin position="1"/>
        <end position="21"/>
    </location>
</feature>
<dbReference type="InterPro" id="IPR028081">
    <property type="entry name" value="Leu-bd"/>
</dbReference>
<sequence length="393" mass="41542">MSTRHWMAVGLAAVLTLGVGAGCAKQESAASDSTEIPIGVDIEKSGPASVQGEAYERALKLVARQINANGVKVGNQTKKIKLIVRDNKSDPAESLSVAKSLIDNDNVAAIIGGGASPTTMSIVDTVEAKKVPLVSMGSSGAIVQPIDKRKYIFKTPGNTPVIADVMLKQFQRKGIKKIAVLSVDNAYGAAGLKAWQDLDKAGKIDLVDNEKFGDKDKDFTVQVTKAVAKHPDAVVVWAIPPQAGIAAQNLRQAKYPSNQVYFDTGAGAELFVKGAGSASEGMYMVHSRVLAGDQITATTPAAQAEKKFFTDYSRDYGNFSGFAPMAADALSLIVQAITKGGRADRETIRDSLEKLTFDGAFGTYQFSPTNHGGVDESSLALLVVKNGTWTLTS</sequence>
<dbReference type="Gene3D" id="3.40.50.2300">
    <property type="match status" value="2"/>
</dbReference>
<evidence type="ECO:0000256" key="3">
    <source>
        <dbReference type="SAM" id="SignalP"/>
    </source>
</evidence>
<evidence type="ECO:0000259" key="4">
    <source>
        <dbReference type="Pfam" id="PF13458"/>
    </source>
</evidence>
<dbReference type="EMBL" id="BOMB01000014">
    <property type="protein sequence ID" value="GID11750.1"/>
    <property type="molecule type" value="Genomic_DNA"/>
</dbReference>
<protein>
    <submittedName>
        <fullName evidence="5">Branched-chain amino acid ABC transporter</fullName>
    </submittedName>
</protein>
<comment type="caution">
    <text evidence="5">The sequence shown here is derived from an EMBL/GenBank/DDBJ whole genome shotgun (WGS) entry which is preliminary data.</text>
</comment>
<evidence type="ECO:0000313" key="6">
    <source>
        <dbReference type="Proteomes" id="UP000612808"/>
    </source>
</evidence>
<proteinExistence type="inferred from homology"/>
<keyword evidence="6" id="KW-1185">Reference proteome</keyword>